<accession>A0A2A6DZB1</accession>
<sequence length="168" mass="20113">MPDKIKVRVRDAVLTTRQFERYKAFRQSEAELKSETPPTDEMLLEEWITEELLYQQAMKENVGVSLDEAMKEVQKAKAFLESLPPDSDIRRFHRQVLEAMGVSEEQYWNEIMPSEYRKMMSISRLYDELVKRGQLRPPSGDSNEWAEQIRRYRHQRYQESIGKEVFIY</sequence>
<organism evidence="1 2">
    <name type="scientific">Candidatus Reconcilbacillus cellulovorans</name>
    <dbReference type="NCBI Taxonomy" id="1906605"/>
    <lineage>
        <taxon>Bacteria</taxon>
        <taxon>Bacillati</taxon>
        <taxon>Bacillota</taxon>
        <taxon>Bacilli</taxon>
        <taxon>Bacillales</taxon>
        <taxon>Paenibacillaceae</taxon>
        <taxon>Candidatus Reconcilbacillus</taxon>
    </lineage>
</organism>
<gene>
    <name evidence="1" type="ORF">BLM47_09260</name>
</gene>
<dbReference type="InterPro" id="IPR027304">
    <property type="entry name" value="Trigger_fact/SurA_dom_sf"/>
</dbReference>
<comment type="caution">
    <text evidence="1">The sequence shown here is derived from an EMBL/GenBank/DDBJ whole genome shotgun (WGS) entry which is preliminary data.</text>
</comment>
<evidence type="ECO:0000313" key="2">
    <source>
        <dbReference type="Proteomes" id="UP000243688"/>
    </source>
</evidence>
<dbReference type="AlphaFoldDB" id="A0A2A6DZB1"/>
<dbReference type="Proteomes" id="UP000243688">
    <property type="component" value="Unassembled WGS sequence"/>
</dbReference>
<evidence type="ECO:0000313" key="1">
    <source>
        <dbReference type="EMBL" id="PDO10083.1"/>
    </source>
</evidence>
<name>A0A2A6DZB1_9BACL</name>
<dbReference type="Pfam" id="PF13624">
    <property type="entry name" value="SurA_N_3"/>
    <property type="match status" value="1"/>
</dbReference>
<proteinExistence type="predicted"/>
<reference evidence="1 2" key="1">
    <citation type="submission" date="2016-12" db="EMBL/GenBank/DDBJ databases">
        <title>Candidatus Reconcilibacillus cellulovorans genome.</title>
        <authorList>
            <person name="Kolinko S."/>
            <person name="Wu Y.-W."/>
            <person name="Tachea F."/>
            <person name="Denzel E."/>
            <person name="Hiras J."/>
            <person name="Baecker N."/>
            <person name="Chan L.J."/>
            <person name="Eichorst S.A."/>
            <person name="Frey D."/>
            <person name="Adams P.D."/>
            <person name="Pray T."/>
            <person name="Tanjore D."/>
            <person name="Petzold C.J."/>
            <person name="Gladden J.M."/>
            <person name="Simmons B.A."/>
            <person name="Singer S.W."/>
        </authorList>
    </citation>
    <scope>NUCLEOTIDE SEQUENCE [LARGE SCALE GENOMIC DNA]</scope>
    <source>
        <strain evidence="1">JTherm</strain>
    </source>
</reference>
<dbReference type="EMBL" id="MOXJ01000020">
    <property type="protein sequence ID" value="PDO10083.1"/>
    <property type="molecule type" value="Genomic_DNA"/>
</dbReference>
<dbReference type="Gene3D" id="1.10.4030.10">
    <property type="entry name" value="Porin chaperone SurA, peptide-binding domain"/>
    <property type="match status" value="1"/>
</dbReference>
<dbReference type="SUPFAM" id="SSF109998">
    <property type="entry name" value="Triger factor/SurA peptide-binding domain-like"/>
    <property type="match status" value="1"/>
</dbReference>
<protein>
    <submittedName>
        <fullName evidence="1">Uncharacterized protein</fullName>
    </submittedName>
</protein>